<evidence type="ECO:0000313" key="1">
    <source>
        <dbReference type="EMBL" id="ATZ25319.1"/>
    </source>
</evidence>
<evidence type="ECO:0000313" key="2">
    <source>
        <dbReference type="Proteomes" id="UP000231791"/>
    </source>
</evidence>
<dbReference type="KEGG" id="slx:SLAV_17345"/>
<dbReference type="EMBL" id="CP024985">
    <property type="protein sequence ID" value="ATZ25319.1"/>
    <property type="molecule type" value="Genomic_DNA"/>
</dbReference>
<proteinExistence type="predicted"/>
<organism evidence="1 2">
    <name type="scientific">Streptomyces lavendulae subsp. lavendulae</name>
    <dbReference type="NCBI Taxonomy" id="58340"/>
    <lineage>
        <taxon>Bacteria</taxon>
        <taxon>Bacillati</taxon>
        <taxon>Actinomycetota</taxon>
        <taxon>Actinomycetes</taxon>
        <taxon>Kitasatosporales</taxon>
        <taxon>Streptomycetaceae</taxon>
        <taxon>Streptomyces</taxon>
    </lineage>
</organism>
<dbReference type="AlphaFoldDB" id="A0A2K8PF28"/>
<protein>
    <submittedName>
        <fullName evidence="1">Uncharacterized protein</fullName>
    </submittedName>
</protein>
<dbReference type="Proteomes" id="UP000231791">
    <property type="component" value="Chromosome"/>
</dbReference>
<sequence>MAEDPPCGGAGRWPDSLRLMTAPLFPGRARRSVAALGAVSAGLLLLSACDKPTPLATVTVGSSSVSAESDCRGDGKELSMDRVQECLTGLKNAKTVEYGRGDTLRLGVEPAVVEDGKKWQAVLDGQPITEPSSNTYRSFQGADVFATGGQGEAPASKMLGLVQVGEDGKPLAVWSFKLKLK</sequence>
<reference evidence="1 2" key="1">
    <citation type="submission" date="2017-11" db="EMBL/GenBank/DDBJ databases">
        <title>Complete genome sequence of Streptomyces lavendulae subsp. lavendulae CCM 3239 (formerly 'Streptomyces aureofaciens CCM 3239'), the producer of the angucycline-type antibiotic auricin.</title>
        <authorList>
            <person name="Busche T."/>
            <person name="Novakova R."/>
            <person name="Al'Dilaimi A."/>
            <person name="Homerova D."/>
            <person name="Feckova L."/>
            <person name="Rezuchova B."/>
            <person name="Mingyar E."/>
            <person name="Csolleiova D."/>
            <person name="Bekeova C."/>
            <person name="Winkler A."/>
            <person name="Sevcikova B."/>
            <person name="Kalinowski J."/>
            <person name="Kormanec J."/>
            <person name="Ruckert C."/>
        </authorList>
    </citation>
    <scope>NUCLEOTIDE SEQUENCE [LARGE SCALE GENOMIC DNA]</scope>
    <source>
        <strain evidence="1 2">CCM 3239</strain>
    </source>
</reference>
<accession>A0A2K8PF28</accession>
<gene>
    <name evidence="1" type="ORF">SLAV_17345</name>
</gene>
<name>A0A2K8PF28_STRLA</name>
<keyword evidence="2" id="KW-1185">Reference proteome</keyword>